<feature type="region of interest" description="Disordered" evidence="1">
    <location>
        <begin position="46"/>
        <end position="74"/>
    </location>
</feature>
<name>A0A176Z1R0_9BRAD</name>
<proteinExistence type="predicted"/>
<dbReference type="AlphaFoldDB" id="A0A176Z1R0"/>
<feature type="compositionally biased region" description="Low complexity" evidence="1">
    <location>
        <begin position="48"/>
        <end position="58"/>
    </location>
</feature>
<accession>A0A176Z1R0</accession>
<dbReference type="GeneID" id="32581711"/>
<sequence>MADGEPPEAASMAGRVSVRPEGFHHREVLFIAGSIHLRRWFKSEPPKAAGAEGASWSEATERSEGDREFRCHAS</sequence>
<organism evidence="2 3">
    <name type="scientific">Bradyrhizobium neotropicale</name>
    <dbReference type="NCBI Taxonomy" id="1497615"/>
    <lineage>
        <taxon>Bacteria</taxon>
        <taxon>Pseudomonadati</taxon>
        <taxon>Pseudomonadota</taxon>
        <taxon>Alphaproteobacteria</taxon>
        <taxon>Hyphomicrobiales</taxon>
        <taxon>Nitrobacteraceae</taxon>
        <taxon>Bradyrhizobium</taxon>
    </lineage>
</organism>
<protein>
    <submittedName>
        <fullName evidence="2">Uncharacterized protein</fullName>
    </submittedName>
</protein>
<evidence type="ECO:0000313" key="2">
    <source>
        <dbReference type="EMBL" id="OAF13918.1"/>
    </source>
</evidence>
<keyword evidence="3" id="KW-1185">Reference proteome</keyword>
<gene>
    <name evidence="2" type="ORF">AXW67_18220</name>
</gene>
<evidence type="ECO:0000313" key="3">
    <source>
        <dbReference type="Proteomes" id="UP000077173"/>
    </source>
</evidence>
<dbReference type="EMBL" id="LSEF01000073">
    <property type="protein sequence ID" value="OAF13918.1"/>
    <property type="molecule type" value="Genomic_DNA"/>
</dbReference>
<dbReference type="Proteomes" id="UP000077173">
    <property type="component" value="Unassembled WGS sequence"/>
</dbReference>
<comment type="caution">
    <text evidence="2">The sequence shown here is derived from an EMBL/GenBank/DDBJ whole genome shotgun (WGS) entry which is preliminary data.</text>
</comment>
<feature type="compositionally biased region" description="Basic and acidic residues" evidence="1">
    <location>
        <begin position="59"/>
        <end position="74"/>
    </location>
</feature>
<evidence type="ECO:0000256" key="1">
    <source>
        <dbReference type="SAM" id="MobiDB-lite"/>
    </source>
</evidence>
<reference evidence="2 3" key="1">
    <citation type="submission" date="2016-02" db="EMBL/GenBank/DDBJ databases">
        <title>Draft genome sequence of the strain BR 10247T Bradyrhizobium neotropicale isolated from nodules of Centrolobium paraense.</title>
        <authorList>
            <person name="Simoes-Araujo J.L."/>
            <person name="Barauna A.C."/>
            <person name="Silva K."/>
            <person name="Zilli J.E."/>
        </authorList>
    </citation>
    <scope>NUCLEOTIDE SEQUENCE [LARGE SCALE GENOMIC DNA]</scope>
    <source>
        <strain evidence="2 3">BR 10247</strain>
    </source>
</reference>